<comment type="caution">
    <text evidence="4">The sequence shown here is derived from an EMBL/GenBank/DDBJ whole genome shotgun (WGS) entry which is preliminary data.</text>
</comment>
<evidence type="ECO:0000256" key="2">
    <source>
        <dbReference type="ARBA" id="ARBA00022801"/>
    </source>
</evidence>
<comment type="similarity">
    <text evidence="3">Belongs to the CheD family.</text>
</comment>
<dbReference type="EC" id="3.5.1.44" evidence="3"/>
<reference evidence="4 5" key="1">
    <citation type="journal article" date="2011" name="Curr. Microbiol.">
        <title>Luteibacter jiangsuensis sp. nov.: a methamidophos-degrading bacterium isolated from a methamidophos-manufacturing factory.</title>
        <authorList>
            <person name="Wang L."/>
            <person name="Wang G.L."/>
            <person name="Li S.P."/>
            <person name="Jiang J.D."/>
        </authorList>
    </citation>
    <scope>NUCLEOTIDE SEQUENCE [LARGE SCALE GENOMIC DNA]</scope>
    <source>
        <strain evidence="4 5">CGMCC 1.10133</strain>
    </source>
</reference>
<sequence>MTGIDVHVGMCEVRLGSSAKILRSTLGSCVGIGILWQKKGLSALAHCLLPESSATPKEGSAKYVTDAIPSLLALLGATAKDHEELTAVIAGGALMMKQTWSATHGSIGELNTRAARRLLDDAGIRIVHVDIGGHAGRQLSIHCDTQQYVVRTFERII</sequence>
<dbReference type="EMBL" id="JAAQQR010000005">
    <property type="protein sequence ID" value="NID05677.1"/>
    <property type="molecule type" value="Genomic_DNA"/>
</dbReference>
<comment type="catalytic activity">
    <reaction evidence="3">
        <text>L-glutaminyl-[protein] + H2O = L-glutamyl-[protein] + NH4(+)</text>
        <dbReference type="Rhea" id="RHEA:16441"/>
        <dbReference type="Rhea" id="RHEA-COMP:10207"/>
        <dbReference type="Rhea" id="RHEA-COMP:10208"/>
        <dbReference type="ChEBI" id="CHEBI:15377"/>
        <dbReference type="ChEBI" id="CHEBI:28938"/>
        <dbReference type="ChEBI" id="CHEBI:29973"/>
        <dbReference type="ChEBI" id="CHEBI:30011"/>
        <dbReference type="EC" id="3.5.1.44"/>
    </reaction>
</comment>
<evidence type="ECO:0000313" key="5">
    <source>
        <dbReference type="Proteomes" id="UP001429601"/>
    </source>
</evidence>
<dbReference type="RefSeq" id="WP_167126759.1">
    <property type="nucleotide sequence ID" value="NZ_JAAQQR010000005.1"/>
</dbReference>
<comment type="function">
    <text evidence="3">Probably deamidates glutamine residues to glutamate on methyl-accepting chemotaxis receptors (MCPs), playing an important role in chemotaxis.</text>
</comment>
<dbReference type="Proteomes" id="UP001429601">
    <property type="component" value="Unassembled WGS sequence"/>
</dbReference>
<dbReference type="InterPro" id="IPR011324">
    <property type="entry name" value="Cytotoxic_necrot_fac-like_cat"/>
</dbReference>
<evidence type="ECO:0000313" key="4">
    <source>
        <dbReference type="EMBL" id="NID05677.1"/>
    </source>
</evidence>
<accession>A0ABX0Q5L0</accession>
<dbReference type="PANTHER" id="PTHR35147">
    <property type="entry name" value="CHEMORECEPTOR GLUTAMINE DEAMIDASE CHED-RELATED"/>
    <property type="match status" value="1"/>
</dbReference>
<dbReference type="SUPFAM" id="SSF64438">
    <property type="entry name" value="CNF1/YfiH-like putative cysteine hydrolases"/>
    <property type="match status" value="1"/>
</dbReference>
<dbReference type="InterPro" id="IPR038592">
    <property type="entry name" value="CheD-like_sf"/>
</dbReference>
<dbReference type="Pfam" id="PF03975">
    <property type="entry name" value="CheD"/>
    <property type="match status" value="1"/>
</dbReference>
<evidence type="ECO:0000256" key="1">
    <source>
        <dbReference type="ARBA" id="ARBA00022500"/>
    </source>
</evidence>
<keyword evidence="5" id="KW-1185">Reference proteome</keyword>
<keyword evidence="1 3" id="KW-0145">Chemotaxis</keyword>
<protein>
    <recommendedName>
        <fullName evidence="3">Probable chemoreceptor glutamine deamidase CheD</fullName>
        <ecNumber evidence="3">3.5.1.44</ecNumber>
    </recommendedName>
</protein>
<dbReference type="PANTHER" id="PTHR35147:SF1">
    <property type="entry name" value="CHEMORECEPTOR GLUTAMINE DEAMIDASE CHED-RELATED"/>
    <property type="match status" value="1"/>
</dbReference>
<evidence type="ECO:0000256" key="3">
    <source>
        <dbReference type="HAMAP-Rule" id="MF_01440"/>
    </source>
</evidence>
<dbReference type="CDD" id="cd16352">
    <property type="entry name" value="CheD"/>
    <property type="match status" value="1"/>
</dbReference>
<keyword evidence="2 3" id="KW-0378">Hydrolase</keyword>
<dbReference type="InterPro" id="IPR005659">
    <property type="entry name" value="Chemorcpt_Glu_NH3ase_CheD"/>
</dbReference>
<name>A0ABX0Q5L0_9GAMM</name>
<gene>
    <name evidence="3" type="primary">cheD</name>
    <name evidence="4" type="ORF">HBF26_12325</name>
</gene>
<organism evidence="4 5">
    <name type="scientific">Luteibacter jiangsuensis</name>
    <dbReference type="NCBI Taxonomy" id="637577"/>
    <lineage>
        <taxon>Bacteria</taxon>
        <taxon>Pseudomonadati</taxon>
        <taxon>Pseudomonadota</taxon>
        <taxon>Gammaproteobacteria</taxon>
        <taxon>Lysobacterales</taxon>
        <taxon>Rhodanobacteraceae</taxon>
        <taxon>Luteibacter</taxon>
    </lineage>
</organism>
<dbReference type="HAMAP" id="MF_01440">
    <property type="entry name" value="CheD"/>
    <property type="match status" value="1"/>
</dbReference>
<proteinExistence type="inferred from homology"/>
<dbReference type="Gene3D" id="3.30.1330.200">
    <property type="match status" value="1"/>
</dbReference>